<dbReference type="PANTHER" id="PTHR21090:SF5">
    <property type="entry name" value="PENTAFUNCTIONAL AROM POLYPEPTIDE"/>
    <property type="match status" value="1"/>
</dbReference>
<dbReference type="Pfam" id="PF00275">
    <property type="entry name" value="EPSP_synthase"/>
    <property type="match status" value="1"/>
</dbReference>
<evidence type="ECO:0000256" key="3">
    <source>
        <dbReference type="ARBA" id="ARBA00009948"/>
    </source>
</evidence>
<feature type="domain" description="Enolpyruvate transferase" evidence="10">
    <location>
        <begin position="7"/>
        <end position="418"/>
    </location>
</feature>
<dbReference type="InterPro" id="IPR036968">
    <property type="entry name" value="Enolpyruvate_Tfrase_sf"/>
</dbReference>
<dbReference type="AlphaFoldDB" id="A0A939IP96"/>
<feature type="binding site" evidence="9">
    <location>
        <position position="94"/>
    </location>
    <ligand>
        <name>phosphoenolpyruvate</name>
        <dbReference type="ChEBI" id="CHEBI:58702"/>
    </ligand>
</feature>
<dbReference type="InterPro" id="IPR006264">
    <property type="entry name" value="EPSP_synthase"/>
</dbReference>
<sequence>MEFKLMPGGAITGEARVPGDKSISHRAIMLGALAEGTTHVTGFLEGEDALATVAAFRGMGVRIDGPEDGEVAIEGVGLHGLKAPAHAIDLGNSGTTIRLLCGLLSGQAFDSELTGDASLCKRPMGRVIDPLARMGAQISSADAGTPPLRIHGGHALQGIHYDLPMASAQVKSCLLLAGLYASGRTSVTEPAPTRDHTERMLRGFGYEVKSDNGVISLAGGGSLKAADIDVPADISSAAFFLVAASIAPGSDLLLTHVGINPTRIGVLNILTLMGADITLKNEREVGGEPVADIRVRHAPLKGIEIPPDQVPLAIDEFPALFIAAACAEGRTVLRGAEELRVKESDRIAAMAEGLTTLGIRNEILDDGIIIDGGTLGGGVIHTYLDHRIAMSFAIAALRAEREIRILDCDHVATSFPGFDALARGLGLQVSALAE</sequence>
<evidence type="ECO:0000313" key="12">
    <source>
        <dbReference type="Proteomes" id="UP000664303"/>
    </source>
</evidence>
<evidence type="ECO:0000256" key="4">
    <source>
        <dbReference type="ARBA" id="ARBA00022490"/>
    </source>
</evidence>
<protein>
    <recommendedName>
        <fullName evidence="9">3-phosphoshikimate 1-carboxyvinyltransferase</fullName>
        <ecNumber evidence="9">2.5.1.19</ecNumber>
    </recommendedName>
    <alternativeName>
        <fullName evidence="9">5-enolpyruvylshikimate-3-phosphate synthase</fullName>
        <shortName evidence="9">EPSP synthase</shortName>
        <shortName evidence="9">EPSPS</shortName>
    </alternativeName>
</protein>
<dbReference type="GO" id="GO:0008652">
    <property type="term" value="P:amino acid biosynthetic process"/>
    <property type="evidence" value="ECO:0007669"/>
    <property type="project" value="UniProtKB-KW"/>
</dbReference>
<comment type="caution">
    <text evidence="11">The sequence shown here is derived from an EMBL/GenBank/DDBJ whole genome shotgun (WGS) entry which is preliminary data.</text>
</comment>
<comment type="subunit">
    <text evidence="9">Monomer.</text>
</comment>
<dbReference type="GO" id="GO:0003866">
    <property type="term" value="F:3-phosphoshikimate 1-carboxyvinyltransferase activity"/>
    <property type="evidence" value="ECO:0007669"/>
    <property type="project" value="UniProtKB-UniRule"/>
</dbReference>
<evidence type="ECO:0000256" key="9">
    <source>
        <dbReference type="HAMAP-Rule" id="MF_00210"/>
    </source>
</evidence>
<gene>
    <name evidence="9 11" type="primary">aroA</name>
    <name evidence="11" type="ORF">JYP50_20210</name>
</gene>
<comment type="catalytic activity">
    <reaction evidence="8">
        <text>3-phosphoshikimate + phosphoenolpyruvate = 5-O-(1-carboxyvinyl)-3-phosphoshikimate + phosphate</text>
        <dbReference type="Rhea" id="RHEA:21256"/>
        <dbReference type="ChEBI" id="CHEBI:43474"/>
        <dbReference type="ChEBI" id="CHEBI:57701"/>
        <dbReference type="ChEBI" id="CHEBI:58702"/>
        <dbReference type="ChEBI" id="CHEBI:145989"/>
        <dbReference type="EC" id="2.5.1.19"/>
    </reaction>
    <physiologicalReaction direction="left-to-right" evidence="8">
        <dbReference type="Rhea" id="RHEA:21257"/>
    </physiologicalReaction>
</comment>
<dbReference type="Proteomes" id="UP000664303">
    <property type="component" value="Unassembled WGS sequence"/>
</dbReference>
<evidence type="ECO:0000256" key="8">
    <source>
        <dbReference type="ARBA" id="ARBA00044633"/>
    </source>
</evidence>
<evidence type="ECO:0000256" key="7">
    <source>
        <dbReference type="ARBA" id="ARBA00023141"/>
    </source>
</evidence>
<feature type="binding site" evidence="9">
    <location>
        <position position="21"/>
    </location>
    <ligand>
        <name>3-phosphoshikimate</name>
        <dbReference type="ChEBI" id="CHEBI:145989"/>
    </ligand>
</feature>
<dbReference type="PIRSF" id="PIRSF000505">
    <property type="entry name" value="EPSPS"/>
    <property type="match status" value="1"/>
</dbReference>
<dbReference type="PROSITE" id="PS00104">
    <property type="entry name" value="EPSP_SYNTHASE_1"/>
    <property type="match status" value="1"/>
</dbReference>
<feature type="binding site" evidence="9">
    <location>
        <position position="387"/>
    </location>
    <ligand>
        <name>phosphoenolpyruvate</name>
        <dbReference type="ChEBI" id="CHEBI:58702"/>
    </ligand>
</feature>
<keyword evidence="6 9" id="KW-0808">Transferase</keyword>
<feature type="binding site" evidence="9">
    <location>
        <position position="315"/>
    </location>
    <ligand>
        <name>3-phosphoshikimate</name>
        <dbReference type="ChEBI" id="CHEBI:145989"/>
    </ligand>
</feature>
<comment type="similarity">
    <text evidence="3 9">Belongs to the EPSP synthase family.</text>
</comment>
<evidence type="ECO:0000259" key="10">
    <source>
        <dbReference type="Pfam" id="PF00275"/>
    </source>
</evidence>
<dbReference type="HAMAP" id="MF_00210">
    <property type="entry name" value="EPSP_synth"/>
    <property type="match status" value="1"/>
</dbReference>
<keyword evidence="7 9" id="KW-0057">Aromatic amino acid biosynthesis</keyword>
<feature type="binding site" evidence="9">
    <location>
        <position position="342"/>
    </location>
    <ligand>
        <name>3-phosphoshikimate</name>
        <dbReference type="ChEBI" id="CHEBI:145989"/>
    </ligand>
</feature>
<dbReference type="Gene3D" id="3.65.10.10">
    <property type="entry name" value="Enolpyruvate transferase domain"/>
    <property type="match status" value="2"/>
</dbReference>
<evidence type="ECO:0000256" key="6">
    <source>
        <dbReference type="ARBA" id="ARBA00022679"/>
    </source>
</evidence>
<keyword evidence="5 9" id="KW-0028">Amino-acid biosynthesis</keyword>
<dbReference type="PROSITE" id="PS00885">
    <property type="entry name" value="EPSP_SYNTHASE_2"/>
    <property type="match status" value="1"/>
</dbReference>
<feature type="binding site" evidence="9">
    <location>
        <position position="167"/>
    </location>
    <ligand>
        <name>3-phosphoshikimate</name>
        <dbReference type="ChEBI" id="CHEBI:145989"/>
    </ligand>
</feature>
<feature type="binding site" evidence="9">
    <location>
        <position position="122"/>
    </location>
    <ligand>
        <name>phosphoenolpyruvate</name>
        <dbReference type="ChEBI" id="CHEBI:58702"/>
    </ligand>
</feature>
<comment type="function">
    <text evidence="1 9">Catalyzes the transfer of the enolpyruvyl moiety of phosphoenolpyruvate (PEP) to the 5-hydroxyl of shikimate-3-phosphate (S3P) to produce enolpyruvyl shikimate-3-phosphate and inorganic phosphate.</text>
</comment>
<feature type="binding site" evidence="9">
    <location>
        <position position="21"/>
    </location>
    <ligand>
        <name>phosphoenolpyruvate</name>
        <dbReference type="ChEBI" id="CHEBI:58702"/>
    </ligand>
</feature>
<dbReference type="GO" id="GO:0009073">
    <property type="term" value="P:aromatic amino acid family biosynthetic process"/>
    <property type="evidence" value="ECO:0007669"/>
    <property type="project" value="UniProtKB-KW"/>
</dbReference>
<dbReference type="InterPro" id="IPR001986">
    <property type="entry name" value="Enolpyruvate_Tfrase_dom"/>
</dbReference>
<name>A0A939IP96_9GAMM</name>
<dbReference type="NCBIfam" id="TIGR01356">
    <property type="entry name" value="aroA"/>
    <property type="match status" value="1"/>
</dbReference>
<feature type="active site" description="Proton acceptor" evidence="9">
    <location>
        <position position="315"/>
    </location>
</feature>
<evidence type="ECO:0000256" key="2">
    <source>
        <dbReference type="ARBA" id="ARBA00004811"/>
    </source>
</evidence>
<dbReference type="CDD" id="cd01556">
    <property type="entry name" value="EPSP_synthase"/>
    <property type="match status" value="1"/>
</dbReference>
<organism evidence="11 12">
    <name type="scientific">Parahaliea mediterranea</name>
    <dbReference type="NCBI Taxonomy" id="651086"/>
    <lineage>
        <taxon>Bacteria</taxon>
        <taxon>Pseudomonadati</taxon>
        <taxon>Pseudomonadota</taxon>
        <taxon>Gammaproteobacteria</taxon>
        <taxon>Cellvibrionales</taxon>
        <taxon>Halieaceae</taxon>
        <taxon>Parahaliea</taxon>
    </lineage>
</organism>
<comment type="subcellular location">
    <subcellularLocation>
        <location evidence="9">Cytoplasm</location>
    </subcellularLocation>
</comment>
<dbReference type="InterPro" id="IPR023193">
    <property type="entry name" value="EPSP_synthase_CS"/>
</dbReference>
<evidence type="ECO:0000313" key="11">
    <source>
        <dbReference type="EMBL" id="MBN7798933.1"/>
    </source>
</evidence>
<dbReference type="InterPro" id="IPR013792">
    <property type="entry name" value="RNA3'P_cycl/enolpyr_Trfase_a/b"/>
</dbReference>
<dbReference type="EMBL" id="JAFKCZ010000020">
    <property type="protein sequence ID" value="MBN7798933.1"/>
    <property type="molecule type" value="Genomic_DNA"/>
</dbReference>
<feature type="binding site" evidence="9">
    <location>
        <position position="169"/>
    </location>
    <ligand>
        <name>3-phosphoshikimate</name>
        <dbReference type="ChEBI" id="CHEBI:145989"/>
    </ligand>
</feature>
<feature type="binding site" evidence="9">
    <location>
        <position position="22"/>
    </location>
    <ligand>
        <name>3-phosphoshikimate</name>
        <dbReference type="ChEBI" id="CHEBI:145989"/>
    </ligand>
</feature>
<dbReference type="PANTHER" id="PTHR21090">
    <property type="entry name" value="AROM/DEHYDROQUINATE SYNTHASE"/>
    <property type="match status" value="1"/>
</dbReference>
<feature type="binding site" evidence="9">
    <location>
        <position position="26"/>
    </location>
    <ligand>
        <name>3-phosphoshikimate</name>
        <dbReference type="ChEBI" id="CHEBI:145989"/>
    </ligand>
</feature>
<accession>A0A939IP96</accession>
<comment type="caution">
    <text evidence="9">Lacks conserved residue(s) required for the propagation of feature annotation.</text>
</comment>
<dbReference type="GO" id="GO:0009423">
    <property type="term" value="P:chorismate biosynthetic process"/>
    <property type="evidence" value="ECO:0007669"/>
    <property type="project" value="UniProtKB-UniRule"/>
</dbReference>
<keyword evidence="4 9" id="KW-0963">Cytoplasm</keyword>
<evidence type="ECO:0000256" key="1">
    <source>
        <dbReference type="ARBA" id="ARBA00002174"/>
    </source>
</evidence>
<dbReference type="EC" id="2.5.1.19" evidence="9"/>
<keyword evidence="12" id="KW-1185">Reference proteome</keyword>
<feature type="binding site" evidence="9">
    <location>
        <position position="169"/>
    </location>
    <ligand>
        <name>phosphoenolpyruvate</name>
        <dbReference type="ChEBI" id="CHEBI:58702"/>
    </ligand>
</feature>
<proteinExistence type="inferred from homology"/>
<comment type="pathway">
    <text evidence="2 9">Metabolic intermediate biosynthesis; chorismate biosynthesis; chorismate from D-erythrose 4-phosphate and phosphoenolpyruvate: step 6/7.</text>
</comment>
<reference evidence="11" key="1">
    <citation type="submission" date="2021-02" db="EMBL/GenBank/DDBJ databases">
        <title>PHA producing bacteria isolated from coastal sediment in Guangdong, Shenzhen.</title>
        <authorList>
            <person name="Zheng W."/>
            <person name="Yu S."/>
            <person name="Huang Y."/>
        </authorList>
    </citation>
    <scope>NUCLEOTIDE SEQUENCE</scope>
    <source>
        <strain evidence="11">TN14-10</strain>
    </source>
</reference>
<dbReference type="FunFam" id="3.65.10.10:FF:000006">
    <property type="entry name" value="3-phosphoshikimate 1-carboxyvinyltransferase"/>
    <property type="match status" value="1"/>
</dbReference>
<dbReference type="RefSeq" id="WP_206562376.1">
    <property type="nucleotide sequence ID" value="NZ_JAFKCZ010000020.1"/>
</dbReference>
<feature type="binding site" evidence="9">
    <location>
        <position position="346"/>
    </location>
    <ligand>
        <name>phosphoenolpyruvate</name>
        <dbReference type="ChEBI" id="CHEBI:58702"/>
    </ligand>
</feature>
<dbReference type="FunFam" id="3.65.10.10:FF:000005">
    <property type="entry name" value="3-phosphoshikimate 1-carboxyvinyltransferase"/>
    <property type="match status" value="1"/>
</dbReference>
<dbReference type="SUPFAM" id="SSF55205">
    <property type="entry name" value="EPT/RTPC-like"/>
    <property type="match status" value="1"/>
</dbReference>
<dbReference type="GO" id="GO:0005737">
    <property type="term" value="C:cytoplasm"/>
    <property type="evidence" value="ECO:0007669"/>
    <property type="project" value="UniProtKB-SubCell"/>
</dbReference>
<evidence type="ECO:0000256" key="5">
    <source>
        <dbReference type="ARBA" id="ARBA00022605"/>
    </source>
</evidence>